<dbReference type="SUPFAM" id="SSF158446">
    <property type="entry name" value="IVS-encoded protein-like"/>
    <property type="match status" value="1"/>
</dbReference>
<keyword evidence="2" id="KW-1185">Reference proteome</keyword>
<comment type="caution">
    <text evidence="1">The sequence shown here is derived from an EMBL/GenBank/DDBJ whole genome shotgun (WGS) entry which is preliminary data.</text>
</comment>
<name>M6Q274_9LEPT</name>
<accession>M6Q274</accession>
<dbReference type="InterPro" id="IPR036583">
    <property type="entry name" value="23S_rRNA_IVS_sf"/>
</dbReference>
<sequence>MPGVKSYERFEVFKRSFELSLKVHHFSLSLPRFEQSDLGNQLRRSSKSICSNFAEGFAKQSFSIREFRKYLIIAIGSSNESIVWLKYCKEFGYLSETEFAEWSDEYEQIARMLSKLAQNQQ</sequence>
<protein>
    <submittedName>
        <fullName evidence="1">Four helix bundle protein</fullName>
    </submittedName>
</protein>
<dbReference type="Pfam" id="PF05635">
    <property type="entry name" value="23S_rRNA_IVP"/>
    <property type="match status" value="1"/>
</dbReference>
<dbReference type="PANTHER" id="PTHR38471:SF2">
    <property type="entry name" value="FOUR HELIX BUNDLE PROTEIN"/>
    <property type="match status" value="1"/>
</dbReference>
<evidence type="ECO:0000313" key="2">
    <source>
        <dbReference type="Proteomes" id="UP000012118"/>
    </source>
</evidence>
<dbReference type="CDD" id="cd16377">
    <property type="entry name" value="23S_rRNA_IVP_like"/>
    <property type="match status" value="1"/>
</dbReference>
<organism evidence="1 2">
    <name type="scientific">Leptospira weilii str. UI 13098</name>
    <dbReference type="NCBI Taxonomy" id="1088542"/>
    <lineage>
        <taxon>Bacteria</taxon>
        <taxon>Pseudomonadati</taxon>
        <taxon>Spirochaetota</taxon>
        <taxon>Spirochaetia</taxon>
        <taxon>Leptospirales</taxon>
        <taxon>Leptospiraceae</taxon>
        <taxon>Leptospira</taxon>
    </lineage>
</organism>
<dbReference type="Proteomes" id="UP000012118">
    <property type="component" value="Unassembled WGS sequence"/>
</dbReference>
<dbReference type="InterPro" id="IPR012657">
    <property type="entry name" value="23S_rRNA-intervening_sequence"/>
</dbReference>
<proteinExistence type="predicted"/>
<dbReference type="NCBIfam" id="TIGR02436">
    <property type="entry name" value="four helix bundle protein"/>
    <property type="match status" value="1"/>
</dbReference>
<dbReference type="Gene3D" id="1.20.1440.60">
    <property type="entry name" value="23S rRNA-intervening sequence"/>
    <property type="match status" value="1"/>
</dbReference>
<gene>
    <name evidence="1" type="ORF">LEP1GSC108_0203</name>
</gene>
<dbReference type="PANTHER" id="PTHR38471">
    <property type="entry name" value="FOUR HELIX BUNDLE PROTEIN"/>
    <property type="match status" value="1"/>
</dbReference>
<reference evidence="1 2" key="1">
    <citation type="submission" date="2013-01" db="EMBL/GenBank/DDBJ databases">
        <authorList>
            <person name="Harkins D.M."/>
            <person name="Durkin A.S."/>
            <person name="Brinkac L.M."/>
            <person name="Haft D.H."/>
            <person name="Selengut J.D."/>
            <person name="Sanka R."/>
            <person name="DePew J."/>
            <person name="Purushe J."/>
            <person name="Chanthongthip A."/>
            <person name="Lattana O."/>
            <person name="Phetsouvanh R."/>
            <person name="Newton P.N."/>
            <person name="Vinetz J.M."/>
            <person name="Sutton G.G."/>
            <person name="Nierman W.C."/>
            <person name="Fouts D.E."/>
        </authorList>
    </citation>
    <scope>NUCLEOTIDE SEQUENCE [LARGE SCALE GENOMIC DNA]</scope>
    <source>
        <strain evidence="1 2">UI 13098</strain>
    </source>
</reference>
<dbReference type="AlphaFoldDB" id="M6Q274"/>
<evidence type="ECO:0000313" key="1">
    <source>
        <dbReference type="EMBL" id="EMN89389.1"/>
    </source>
</evidence>
<dbReference type="EMBL" id="AHNU02000059">
    <property type="protein sequence ID" value="EMN89389.1"/>
    <property type="molecule type" value="Genomic_DNA"/>
</dbReference>